<feature type="region of interest" description="Disordered" evidence="1">
    <location>
        <begin position="88"/>
        <end position="110"/>
    </location>
</feature>
<dbReference type="EMBL" id="CAFBNC010000164">
    <property type="protein sequence ID" value="CAB4955738.1"/>
    <property type="molecule type" value="Genomic_DNA"/>
</dbReference>
<dbReference type="AlphaFoldDB" id="A0A6J7KHK9"/>
<evidence type="ECO:0000313" key="2">
    <source>
        <dbReference type="EMBL" id="CAB4955738.1"/>
    </source>
</evidence>
<sequence length="298" mass="33646">MAQQHLLELWLVGSWAVHGEQGGAGFRPGDLEPETLVVEPDRKWRQSLILRSEFGACSDRLQRTPKLRCVNLGICRFAREIGDDGFDIDEATVPERNSDRSGVSPDHDRGDFTGLHVHDELCRRFGGTDLRCHQDQTRRDENVEGLCVWLPDHSDGPMAVECVPPVLAPVPDETDEPGRPILMRSYTAQDAHDFEPFVEFDIDLNPERVFVGHHSASHLCAAARVTTRWRLQNDIAVPDRSDEDSVDPRWVRAKRSGPTRVWFLRVTFGHGSPRRADGVRDDAAPFASPRCRVPRGRH</sequence>
<evidence type="ECO:0000256" key="1">
    <source>
        <dbReference type="SAM" id="MobiDB-lite"/>
    </source>
</evidence>
<feature type="region of interest" description="Disordered" evidence="1">
    <location>
        <begin position="274"/>
        <end position="298"/>
    </location>
</feature>
<reference evidence="2" key="1">
    <citation type="submission" date="2020-05" db="EMBL/GenBank/DDBJ databases">
        <authorList>
            <person name="Chiriac C."/>
            <person name="Salcher M."/>
            <person name="Ghai R."/>
            <person name="Kavagutti S V."/>
        </authorList>
    </citation>
    <scope>NUCLEOTIDE SEQUENCE</scope>
</reference>
<proteinExistence type="predicted"/>
<protein>
    <submittedName>
        <fullName evidence="2">Unannotated protein</fullName>
    </submittedName>
</protein>
<name>A0A6J7KHK9_9ZZZZ</name>
<organism evidence="2">
    <name type="scientific">freshwater metagenome</name>
    <dbReference type="NCBI Taxonomy" id="449393"/>
    <lineage>
        <taxon>unclassified sequences</taxon>
        <taxon>metagenomes</taxon>
        <taxon>ecological metagenomes</taxon>
    </lineage>
</organism>
<feature type="compositionally biased region" description="Basic and acidic residues" evidence="1">
    <location>
        <begin position="274"/>
        <end position="283"/>
    </location>
</feature>
<accession>A0A6J7KHK9</accession>
<gene>
    <name evidence="2" type="ORF">UFOPK3733_02148</name>
</gene>